<feature type="transmembrane region" description="Helical" evidence="6">
    <location>
        <begin position="248"/>
        <end position="269"/>
    </location>
</feature>
<dbReference type="OrthoDB" id="9809785at2"/>
<reference evidence="7 8" key="1">
    <citation type="submission" date="2018-06" db="EMBL/GenBank/DDBJ databases">
        <authorList>
            <consortium name="Pathogen Informatics"/>
            <person name="Doyle S."/>
        </authorList>
    </citation>
    <scope>NUCLEOTIDE SEQUENCE [LARGE SCALE GENOMIC DNA]</scope>
    <source>
        <strain evidence="7 8">NCTC12722</strain>
    </source>
</reference>
<dbReference type="AlphaFoldDB" id="A0A380W4V4"/>
<dbReference type="PANTHER" id="PTHR47089:SF1">
    <property type="entry name" value="GUANOSINE ABC TRANSPORTER PERMEASE PROTEIN NUPP"/>
    <property type="match status" value="1"/>
</dbReference>
<feature type="transmembrane region" description="Helical" evidence="6">
    <location>
        <begin position="281"/>
        <end position="313"/>
    </location>
</feature>
<dbReference type="InterPro" id="IPR001851">
    <property type="entry name" value="ABC_transp_permease"/>
</dbReference>
<evidence type="ECO:0000256" key="1">
    <source>
        <dbReference type="ARBA" id="ARBA00004651"/>
    </source>
</evidence>
<feature type="transmembrane region" description="Helical" evidence="6">
    <location>
        <begin position="20"/>
        <end position="41"/>
    </location>
</feature>
<keyword evidence="3 6" id="KW-0812">Transmembrane</keyword>
<protein>
    <submittedName>
        <fullName evidence="7">ABC-type uncharacterized transport system, permease component</fullName>
    </submittedName>
</protein>
<feature type="transmembrane region" description="Helical" evidence="6">
    <location>
        <begin position="325"/>
        <end position="346"/>
    </location>
</feature>
<proteinExistence type="predicted"/>
<dbReference type="CDD" id="cd06580">
    <property type="entry name" value="TM_PBP1_transp_TpRbsC_like"/>
    <property type="match status" value="1"/>
</dbReference>
<evidence type="ECO:0000256" key="5">
    <source>
        <dbReference type="ARBA" id="ARBA00023136"/>
    </source>
</evidence>
<keyword evidence="5 6" id="KW-0472">Membrane</keyword>
<feature type="transmembrane region" description="Helical" evidence="6">
    <location>
        <begin position="61"/>
        <end position="84"/>
    </location>
</feature>
<accession>A0A380W4V4</accession>
<feature type="transmembrane region" description="Helical" evidence="6">
    <location>
        <begin position="117"/>
        <end position="141"/>
    </location>
</feature>
<dbReference type="RefSeq" id="WP_002718685.1">
    <property type="nucleotide sequence ID" value="NZ_UFSI01000001.1"/>
</dbReference>
<dbReference type="Proteomes" id="UP000254343">
    <property type="component" value="Unassembled WGS sequence"/>
</dbReference>
<evidence type="ECO:0000256" key="4">
    <source>
        <dbReference type="ARBA" id="ARBA00022989"/>
    </source>
</evidence>
<comment type="subcellular location">
    <subcellularLocation>
        <location evidence="1">Cell membrane</location>
        <topology evidence="1">Multi-pass membrane protein</topology>
    </subcellularLocation>
</comment>
<dbReference type="GO" id="GO:0005886">
    <property type="term" value="C:plasma membrane"/>
    <property type="evidence" value="ECO:0007669"/>
    <property type="project" value="UniProtKB-SubCell"/>
</dbReference>
<evidence type="ECO:0000313" key="7">
    <source>
        <dbReference type="EMBL" id="SUU83906.1"/>
    </source>
</evidence>
<keyword evidence="2" id="KW-1003">Cell membrane</keyword>
<name>A0A380W4V4_AFIFE</name>
<gene>
    <name evidence="7" type="ORF">NCTC12722_01085</name>
</gene>
<feature type="transmembrane region" description="Helical" evidence="6">
    <location>
        <begin position="204"/>
        <end position="228"/>
    </location>
</feature>
<evidence type="ECO:0000313" key="8">
    <source>
        <dbReference type="Proteomes" id="UP000254343"/>
    </source>
</evidence>
<keyword evidence="4 6" id="KW-1133">Transmembrane helix</keyword>
<dbReference type="Pfam" id="PF02653">
    <property type="entry name" value="BPD_transp_2"/>
    <property type="match status" value="1"/>
</dbReference>
<sequence>MFPFSINIVPRRTASNNGVLLVPLFTIVLAVLSATIIFSVYGTSPGKALYSFFIEPLSSSYNFGEVLLKATPLILVAQGLAIGFRAKVWNIGAEGQFIIGAICASLLPITFPNSQSLFMMPAMIVVAALSGMAWATIAAALRTRFNASEIIVTLMLTEVARQLLYYLVTGPLRDPGGYNFPQSVPFPDAAMFTSIGDTRANMSILICIGVSIAAWVFVARSFVGFRLLVGGLSPDAARYAGFSQPQAVWLSLLISGATAGLAGLAEVAGPFGKLSAAIPSGYGYAGIIVAFLGGLNPVGIVLAGLFMAMIYIGGDNSLATAQIPAAAPAVVQGLLLVYYLAFAFLINNEIRITSTKIARAKA</sequence>
<dbReference type="PANTHER" id="PTHR47089">
    <property type="entry name" value="ABC TRANSPORTER, PERMEASE PROTEIN"/>
    <property type="match status" value="1"/>
</dbReference>
<dbReference type="GO" id="GO:0022857">
    <property type="term" value="F:transmembrane transporter activity"/>
    <property type="evidence" value="ECO:0007669"/>
    <property type="project" value="InterPro"/>
</dbReference>
<evidence type="ECO:0000256" key="6">
    <source>
        <dbReference type="SAM" id="Phobius"/>
    </source>
</evidence>
<organism evidence="7 8">
    <name type="scientific">Afipia felis</name>
    <name type="common">Cat scratch disease bacillus</name>
    <dbReference type="NCBI Taxonomy" id="1035"/>
    <lineage>
        <taxon>Bacteria</taxon>
        <taxon>Pseudomonadati</taxon>
        <taxon>Pseudomonadota</taxon>
        <taxon>Alphaproteobacteria</taxon>
        <taxon>Hyphomicrobiales</taxon>
        <taxon>Nitrobacteraceae</taxon>
        <taxon>Afipia</taxon>
    </lineage>
</organism>
<evidence type="ECO:0000256" key="2">
    <source>
        <dbReference type="ARBA" id="ARBA00022475"/>
    </source>
</evidence>
<feature type="transmembrane region" description="Helical" evidence="6">
    <location>
        <begin position="91"/>
        <end position="111"/>
    </location>
</feature>
<dbReference type="EMBL" id="UIGB01000001">
    <property type="protein sequence ID" value="SUU83906.1"/>
    <property type="molecule type" value="Genomic_DNA"/>
</dbReference>
<evidence type="ECO:0000256" key="3">
    <source>
        <dbReference type="ARBA" id="ARBA00022692"/>
    </source>
</evidence>